<dbReference type="InterPro" id="IPR000415">
    <property type="entry name" value="Nitroreductase-like"/>
</dbReference>
<evidence type="ECO:0000313" key="3">
    <source>
        <dbReference type="Proteomes" id="UP000449710"/>
    </source>
</evidence>
<dbReference type="AlphaFoldDB" id="A0AA43XKC1"/>
<name>A0AA43XKC1_9CLOT</name>
<accession>A0AA43XKC1</accession>
<dbReference type="SUPFAM" id="SSF55469">
    <property type="entry name" value="FMN-dependent nitroreductase-like"/>
    <property type="match status" value="1"/>
</dbReference>
<protein>
    <submittedName>
        <fullName evidence="2">SagB/ThcOx family dehydrogenase</fullName>
    </submittedName>
</protein>
<dbReference type="InterPro" id="IPR052544">
    <property type="entry name" value="Bacteriocin_Proc_Enz"/>
</dbReference>
<feature type="domain" description="Nitroreductase" evidence="1">
    <location>
        <begin position="83"/>
        <end position="148"/>
    </location>
</feature>
<keyword evidence="3" id="KW-1185">Reference proteome</keyword>
<proteinExistence type="predicted"/>
<dbReference type="EMBL" id="SUMG01000006">
    <property type="protein sequence ID" value="NBG88222.1"/>
    <property type="molecule type" value="Genomic_DNA"/>
</dbReference>
<dbReference type="Proteomes" id="UP000449710">
    <property type="component" value="Unassembled WGS sequence"/>
</dbReference>
<dbReference type="PANTHER" id="PTHR43745:SF2">
    <property type="entry name" value="NITROREDUCTASE MJ1384-RELATED"/>
    <property type="match status" value="1"/>
</dbReference>
<comment type="caution">
    <text evidence="2">The sequence shown here is derived from an EMBL/GenBank/DDBJ whole genome shotgun (WGS) entry which is preliminary data.</text>
</comment>
<gene>
    <name evidence="2" type="ORF">ISALK_06885</name>
</gene>
<reference evidence="2 3" key="1">
    <citation type="submission" date="2019-04" db="EMBL/GenBank/DDBJ databases">
        <title>Isachenkonia alkalipeptolytica gen. nov. sp. nov. a new anaerobic, alkiliphilic organothrophic bacterium capable to reduce synthesized ferrihydrite isolated from a soda lake.</title>
        <authorList>
            <person name="Toshchakov S.V."/>
            <person name="Zavarzina D.G."/>
            <person name="Zhilina T.N."/>
            <person name="Kostrikina N.A."/>
            <person name="Kublanov I.V."/>
        </authorList>
    </citation>
    <scope>NUCLEOTIDE SEQUENCE [LARGE SCALE GENOMIC DNA]</scope>
    <source>
        <strain evidence="2 3">Z-1701</strain>
    </source>
</reference>
<sequence>MLILRKRMGGVGFMFWEYPDKRRFAILPMAAILLVGVITTGCEENQETGEEPGNSVEEEEPLVLPSKEEFADQLNVPLMDSLSQRRSVRDYSEEALTLKELAALLWSAQGITEEERGYRVAPSAGATYPMEVYVLAENVEGLNAGLYRYSPGSL</sequence>
<organism evidence="2 3">
    <name type="scientific">Isachenkonia alkalipeptolytica</name>
    <dbReference type="NCBI Taxonomy" id="2565777"/>
    <lineage>
        <taxon>Bacteria</taxon>
        <taxon>Bacillati</taxon>
        <taxon>Bacillota</taxon>
        <taxon>Clostridia</taxon>
        <taxon>Eubacteriales</taxon>
        <taxon>Clostridiaceae</taxon>
        <taxon>Isachenkonia</taxon>
    </lineage>
</organism>
<dbReference type="PANTHER" id="PTHR43745">
    <property type="entry name" value="NITROREDUCTASE MJ1384-RELATED"/>
    <property type="match status" value="1"/>
</dbReference>
<dbReference type="GO" id="GO:0016491">
    <property type="term" value="F:oxidoreductase activity"/>
    <property type="evidence" value="ECO:0007669"/>
    <property type="project" value="InterPro"/>
</dbReference>
<evidence type="ECO:0000259" key="1">
    <source>
        <dbReference type="Pfam" id="PF00881"/>
    </source>
</evidence>
<evidence type="ECO:0000313" key="2">
    <source>
        <dbReference type="EMBL" id="NBG88222.1"/>
    </source>
</evidence>
<dbReference type="Gene3D" id="3.40.109.10">
    <property type="entry name" value="NADH Oxidase"/>
    <property type="match status" value="1"/>
</dbReference>
<dbReference type="Pfam" id="PF00881">
    <property type="entry name" value="Nitroreductase"/>
    <property type="match status" value="1"/>
</dbReference>
<dbReference type="InterPro" id="IPR029479">
    <property type="entry name" value="Nitroreductase"/>
</dbReference>
<dbReference type="CDD" id="cd02142">
    <property type="entry name" value="McbC_SagB-like_oxidoreductase"/>
    <property type="match status" value="1"/>
</dbReference>